<protein>
    <submittedName>
        <fullName evidence="6">LysR substrate-binding domain-containing protein</fullName>
    </submittedName>
</protein>
<evidence type="ECO:0000256" key="1">
    <source>
        <dbReference type="ARBA" id="ARBA00009437"/>
    </source>
</evidence>
<dbReference type="Gene3D" id="3.40.190.290">
    <property type="match status" value="1"/>
</dbReference>
<dbReference type="InterPro" id="IPR036388">
    <property type="entry name" value="WH-like_DNA-bd_sf"/>
</dbReference>
<keyword evidence="3" id="KW-0238">DNA-binding</keyword>
<dbReference type="InterPro" id="IPR036390">
    <property type="entry name" value="WH_DNA-bd_sf"/>
</dbReference>
<name>A0ABT5TAG1_9RHOB</name>
<evidence type="ECO:0000256" key="3">
    <source>
        <dbReference type="ARBA" id="ARBA00023125"/>
    </source>
</evidence>
<gene>
    <name evidence="6" type="ORF">PUT78_07420</name>
</gene>
<dbReference type="RefSeq" id="WP_274351614.1">
    <property type="nucleotide sequence ID" value="NZ_JAQZSM010000005.1"/>
</dbReference>
<proteinExistence type="inferred from homology"/>
<dbReference type="PANTHER" id="PTHR30419:SF8">
    <property type="entry name" value="NITROGEN ASSIMILATION TRANSCRIPTIONAL ACTIVATOR-RELATED"/>
    <property type="match status" value="1"/>
</dbReference>
<feature type="domain" description="HTH lysR-type" evidence="5">
    <location>
        <begin position="19"/>
        <end position="76"/>
    </location>
</feature>
<dbReference type="InterPro" id="IPR050950">
    <property type="entry name" value="HTH-type_LysR_regulators"/>
</dbReference>
<dbReference type="Pfam" id="PF03466">
    <property type="entry name" value="LysR_substrate"/>
    <property type="match status" value="1"/>
</dbReference>
<keyword evidence="4" id="KW-0804">Transcription</keyword>
<dbReference type="PRINTS" id="PR00039">
    <property type="entry name" value="HTHLYSR"/>
</dbReference>
<evidence type="ECO:0000256" key="2">
    <source>
        <dbReference type="ARBA" id="ARBA00023015"/>
    </source>
</evidence>
<dbReference type="PROSITE" id="PS50931">
    <property type="entry name" value="HTH_LYSR"/>
    <property type="match status" value="1"/>
</dbReference>
<sequence length="322" mass="35202">MSQRTALSGLHDDFIRRGLRLPHLRLLVALKSTGQMSGAASNIAITQPAASRLMGELEKIVGAPLYERHAKGVSLTLSGSLLADKAHAMLRQLDDARNEIRELVDGVRGHVRIGAVTGPALEIVIPALRKLRDAFPEIEISVDVETSDKLIDSLLSRDLDFYIGRLPHGIDARAVRMRCIGPEPLALITHVNHPLTQLRNVSIHQCLPYDWVMQPPNGLMRREVETYLLENGYPIPERILSTSSLLLTLGIISETNAIAPVARSVAEFYSRRSGLGGNIALLDMVDEIAISPYSIVLPSGTELSPAARRVLSALELQPEHAP</sequence>
<organism evidence="6 7">
    <name type="scientific">Roseinatronobacter alkalisoli</name>
    <dbReference type="NCBI Taxonomy" id="3028235"/>
    <lineage>
        <taxon>Bacteria</taxon>
        <taxon>Pseudomonadati</taxon>
        <taxon>Pseudomonadota</taxon>
        <taxon>Alphaproteobacteria</taxon>
        <taxon>Rhodobacterales</taxon>
        <taxon>Paracoccaceae</taxon>
        <taxon>Roseinatronobacter</taxon>
    </lineage>
</organism>
<dbReference type="InterPro" id="IPR005119">
    <property type="entry name" value="LysR_subst-bd"/>
</dbReference>
<comment type="caution">
    <text evidence="6">The sequence shown here is derived from an EMBL/GenBank/DDBJ whole genome shotgun (WGS) entry which is preliminary data.</text>
</comment>
<dbReference type="Proteomes" id="UP001431784">
    <property type="component" value="Unassembled WGS sequence"/>
</dbReference>
<accession>A0ABT5TAG1</accession>
<evidence type="ECO:0000313" key="7">
    <source>
        <dbReference type="Proteomes" id="UP001431784"/>
    </source>
</evidence>
<dbReference type="SUPFAM" id="SSF46785">
    <property type="entry name" value="Winged helix' DNA-binding domain"/>
    <property type="match status" value="1"/>
</dbReference>
<dbReference type="Gene3D" id="1.10.10.10">
    <property type="entry name" value="Winged helix-like DNA-binding domain superfamily/Winged helix DNA-binding domain"/>
    <property type="match status" value="1"/>
</dbReference>
<comment type="similarity">
    <text evidence="1">Belongs to the LysR transcriptional regulatory family.</text>
</comment>
<evidence type="ECO:0000313" key="6">
    <source>
        <dbReference type="EMBL" id="MDD7970923.1"/>
    </source>
</evidence>
<dbReference type="InterPro" id="IPR000847">
    <property type="entry name" value="LysR_HTH_N"/>
</dbReference>
<evidence type="ECO:0000256" key="4">
    <source>
        <dbReference type="ARBA" id="ARBA00023163"/>
    </source>
</evidence>
<keyword evidence="2" id="KW-0805">Transcription regulation</keyword>
<reference evidence="6" key="1">
    <citation type="submission" date="2023-02" db="EMBL/GenBank/DDBJ databases">
        <title>Description of Roseinatronobacter alkalisoli sp. nov., an alkaliphilic bacerium isolated from soda soil.</title>
        <authorList>
            <person name="Wei W."/>
        </authorList>
    </citation>
    <scope>NUCLEOTIDE SEQUENCE</scope>
    <source>
        <strain evidence="6">HJB301</strain>
    </source>
</reference>
<evidence type="ECO:0000259" key="5">
    <source>
        <dbReference type="PROSITE" id="PS50931"/>
    </source>
</evidence>
<dbReference type="EMBL" id="JAQZSM010000005">
    <property type="protein sequence ID" value="MDD7970923.1"/>
    <property type="molecule type" value="Genomic_DNA"/>
</dbReference>
<keyword evidence="7" id="KW-1185">Reference proteome</keyword>
<dbReference type="SUPFAM" id="SSF53850">
    <property type="entry name" value="Periplasmic binding protein-like II"/>
    <property type="match status" value="1"/>
</dbReference>
<dbReference type="PANTHER" id="PTHR30419">
    <property type="entry name" value="HTH-TYPE TRANSCRIPTIONAL REGULATOR YBHD"/>
    <property type="match status" value="1"/>
</dbReference>
<dbReference type="Pfam" id="PF00126">
    <property type="entry name" value="HTH_1"/>
    <property type="match status" value="1"/>
</dbReference>